<name>A0AAN7TBH5_9PEZI</name>
<accession>A0AAN7TBH5</accession>
<evidence type="ECO:0000313" key="3">
    <source>
        <dbReference type="Proteomes" id="UP001310890"/>
    </source>
</evidence>
<sequence length="258" mass="28474">MQSARPRKKFGTDLNRYLGVELETPVKALRDRTNLSANYKESPSGAGNDTTFLPELHSTPPVPTFLKSSRKVESTTCSPTSITAMKSTPGSWRARSRSEVLPPHFDGTSRTKGKATTEPPATSNTLLVYRMEDTPPLPAGWLEQHDRAICVLDARNYSLPTIVIKIRRTFPSLRGTLTLAMVDKRLRQLDQIPELDYWRVGLLGSKKSMLAVGSGDGQRVTSGLTVGKGENRLPSKGVETSGKRVTHGIWCERVENAR</sequence>
<feature type="compositionally biased region" description="Polar residues" evidence="1">
    <location>
        <begin position="74"/>
        <end position="90"/>
    </location>
</feature>
<gene>
    <name evidence="2" type="ORF">LTR62_007692</name>
</gene>
<protein>
    <submittedName>
        <fullName evidence="2">Uncharacterized protein</fullName>
    </submittedName>
</protein>
<organism evidence="2 3">
    <name type="scientific">Meristemomyces frigidus</name>
    <dbReference type="NCBI Taxonomy" id="1508187"/>
    <lineage>
        <taxon>Eukaryota</taxon>
        <taxon>Fungi</taxon>
        <taxon>Dikarya</taxon>
        <taxon>Ascomycota</taxon>
        <taxon>Pezizomycotina</taxon>
        <taxon>Dothideomycetes</taxon>
        <taxon>Dothideomycetidae</taxon>
        <taxon>Mycosphaerellales</taxon>
        <taxon>Teratosphaeriaceae</taxon>
        <taxon>Meristemomyces</taxon>
    </lineage>
</organism>
<proteinExistence type="predicted"/>
<dbReference type="Proteomes" id="UP001310890">
    <property type="component" value="Unassembled WGS sequence"/>
</dbReference>
<feature type="region of interest" description="Disordered" evidence="1">
    <location>
        <begin position="61"/>
        <end position="120"/>
    </location>
</feature>
<dbReference type="EMBL" id="JAVRRL010000075">
    <property type="protein sequence ID" value="KAK5108890.1"/>
    <property type="molecule type" value="Genomic_DNA"/>
</dbReference>
<evidence type="ECO:0000256" key="1">
    <source>
        <dbReference type="SAM" id="MobiDB-lite"/>
    </source>
</evidence>
<evidence type="ECO:0000313" key="2">
    <source>
        <dbReference type="EMBL" id="KAK5108890.1"/>
    </source>
</evidence>
<dbReference type="AlphaFoldDB" id="A0AAN7TBH5"/>
<comment type="caution">
    <text evidence="2">The sequence shown here is derived from an EMBL/GenBank/DDBJ whole genome shotgun (WGS) entry which is preliminary data.</text>
</comment>
<reference evidence="2" key="1">
    <citation type="submission" date="2023-08" db="EMBL/GenBank/DDBJ databases">
        <title>Black Yeasts Isolated from many extreme environments.</title>
        <authorList>
            <person name="Coleine C."/>
            <person name="Stajich J.E."/>
            <person name="Selbmann L."/>
        </authorList>
    </citation>
    <scope>NUCLEOTIDE SEQUENCE</scope>
    <source>
        <strain evidence="2">CCFEE 5401</strain>
    </source>
</reference>